<dbReference type="EMBL" id="CP039381">
    <property type="protein sequence ID" value="QCT07722.1"/>
    <property type="molecule type" value="Genomic_DNA"/>
</dbReference>
<proteinExistence type="predicted"/>
<dbReference type="KEGG" id="ruj:E5Z56_10315"/>
<dbReference type="GO" id="GO:0005886">
    <property type="term" value="C:plasma membrane"/>
    <property type="evidence" value="ECO:0007669"/>
    <property type="project" value="UniProtKB-SubCell"/>
</dbReference>
<keyword evidence="9" id="KW-0175">Coiled coil</keyword>
<feature type="domain" description="ABC transmembrane type-1" evidence="12">
    <location>
        <begin position="26"/>
        <end position="266"/>
    </location>
</feature>
<evidence type="ECO:0000259" key="11">
    <source>
        <dbReference type="PROSITE" id="PS50893"/>
    </source>
</evidence>
<feature type="domain" description="ABC transporter" evidence="11">
    <location>
        <begin position="342"/>
        <end position="576"/>
    </location>
</feature>
<protein>
    <submittedName>
        <fullName evidence="13">ABC transporter ATP-binding protein</fullName>
    </submittedName>
</protein>
<dbReference type="PANTHER" id="PTHR24221:SF397">
    <property type="entry name" value="ABC TRANSPORTER, ATP-BINDING TRANSMEMBRANE PROTEIN"/>
    <property type="match status" value="1"/>
</dbReference>
<evidence type="ECO:0000256" key="5">
    <source>
        <dbReference type="ARBA" id="ARBA00022741"/>
    </source>
</evidence>
<feature type="transmembrane region" description="Helical" evidence="10">
    <location>
        <begin position="167"/>
        <end position="185"/>
    </location>
</feature>
<dbReference type="SMART" id="SM00382">
    <property type="entry name" value="AAA"/>
    <property type="match status" value="1"/>
</dbReference>
<dbReference type="InterPro" id="IPR011527">
    <property type="entry name" value="ABC1_TM_dom"/>
</dbReference>
<evidence type="ECO:0000256" key="2">
    <source>
        <dbReference type="ARBA" id="ARBA00022448"/>
    </source>
</evidence>
<dbReference type="GO" id="GO:0140359">
    <property type="term" value="F:ABC-type transporter activity"/>
    <property type="evidence" value="ECO:0007669"/>
    <property type="project" value="InterPro"/>
</dbReference>
<name>A0A4P8XY83_9FIRM</name>
<dbReference type="PROSITE" id="PS00211">
    <property type="entry name" value="ABC_TRANSPORTER_1"/>
    <property type="match status" value="1"/>
</dbReference>
<evidence type="ECO:0000256" key="7">
    <source>
        <dbReference type="ARBA" id="ARBA00022989"/>
    </source>
</evidence>
<dbReference type="CDD" id="cd07346">
    <property type="entry name" value="ABC_6TM_exporters"/>
    <property type="match status" value="1"/>
</dbReference>
<evidence type="ECO:0000256" key="3">
    <source>
        <dbReference type="ARBA" id="ARBA00022475"/>
    </source>
</evidence>
<dbReference type="PROSITE" id="PS50893">
    <property type="entry name" value="ABC_TRANSPORTER_2"/>
    <property type="match status" value="1"/>
</dbReference>
<evidence type="ECO:0000256" key="4">
    <source>
        <dbReference type="ARBA" id="ARBA00022692"/>
    </source>
</evidence>
<keyword evidence="5" id="KW-0547">Nucleotide-binding</keyword>
<gene>
    <name evidence="13" type="ORF">E5Z56_10315</name>
</gene>
<dbReference type="Gene3D" id="1.20.1560.10">
    <property type="entry name" value="ABC transporter type 1, transmembrane domain"/>
    <property type="match status" value="1"/>
</dbReference>
<dbReference type="GO" id="GO:0005524">
    <property type="term" value="F:ATP binding"/>
    <property type="evidence" value="ECO:0007669"/>
    <property type="project" value="UniProtKB-KW"/>
</dbReference>
<feature type="transmembrane region" description="Helical" evidence="10">
    <location>
        <begin position="66"/>
        <end position="92"/>
    </location>
</feature>
<accession>A0A4P8XY83</accession>
<feature type="transmembrane region" description="Helical" evidence="10">
    <location>
        <begin position="144"/>
        <end position="161"/>
    </location>
</feature>
<dbReference type="InterPro" id="IPR003439">
    <property type="entry name" value="ABC_transporter-like_ATP-bd"/>
</dbReference>
<dbReference type="GO" id="GO:0034040">
    <property type="term" value="F:ATPase-coupled lipid transmembrane transporter activity"/>
    <property type="evidence" value="ECO:0007669"/>
    <property type="project" value="TreeGrafter"/>
</dbReference>
<keyword evidence="4 10" id="KW-0812">Transmembrane</keyword>
<keyword evidence="3" id="KW-1003">Cell membrane</keyword>
<keyword evidence="7 10" id="KW-1133">Transmembrane helix</keyword>
<feature type="coiled-coil region" evidence="9">
    <location>
        <begin position="185"/>
        <end position="212"/>
    </location>
</feature>
<evidence type="ECO:0000256" key="10">
    <source>
        <dbReference type="SAM" id="Phobius"/>
    </source>
</evidence>
<dbReference type="PANTHER" id="PTHR24221">
    <property type="entry name" value="ATP-BINDING CASSETTE SUB-FAMILY B"/>
    <property type="match status" value="1"/>
</dbReference>
<evidence type="ECO:0000256" key="9">
    <source>
        <dbReference type="SAM" id="Coils"/>
    </source>
</evidence>
<evidence type="ECO:0000256" key="8">
    <source>
        <dbReference type="ARBA" id="ARBA00023136"/>
    </source>
</evidence>
<dbReference type="Gene3D" id="3.40.50.300">
    <property type="entry name" value="P-loop containing nucleotide triphosphate hydrolases"/>
    <property type="match status" value="1"/>
</dbReference>
<dbReference type="InterPro" id="IPR017871">
    <property type="entry name" value="ABC_transporter-like_CS"/>
</dbReference>
<keyword evidence="14" id="KW-1185">Reference proteome</keyword>
<keyword evidence="2" id="KW-0813">Transport</keyword>
<feature type="transmembrane region" description="Helical" evidence="10">
    <location>
        <begin position="279"/>
        <end position="299"/>
    </location>
</feature>
<dbReference type="InterPro" id="IPR039421">
    <property type="entry name" value="Type_1_exporter"/>
</dbReference>
<evidence type="ECO:0000313" key="14">
    <source>
        <dbReference type="Proteomes" id="UP000301475"/>
    </source>
</evidence>
<evidence type="ECO:0000313" key="13">
    <source>
        <dbReference type="EMBL" id="QCT07722.1"/>
    </source>
</evidence>
<evidence type="ECO:0000256" key="6">
    <source>
        <dbReference type="ARBA" id="ARBA00022840"/>
    </source>
</evidence>
<reference evidence="13 14" key="1">
    <citation type="submission" date="2019-04" db="EMBL/GenBank/DDBJ databases">
        <authorList>
            <person name="Embree M."/>
            <person name="Gaffney J.R."/>
        </authorList>
    </citation>
    <scope>NUCLEOTIDE SEQUENCE [LARGE SCALE GENOMIC DNA]</scope>
    <source>
        <strain evidence="13 14">JE7A12</strain>
    </source>
</reference>
<feature type="transmembrane region" description="Helical" evidence="10">
    <location>
        <begin position="20"/>
        <end position="46"/>
    </location>
</feature>
<evidence type="ECO:0000256" key="1">
    <source>
        <dbReference type="ARBA" id="ARBA00004651"/>
    </source>
</evidence>
<dbReference type="PROSITE" id="PS50929">
    <property type="entry name" value="ABC_TM1F"/>
    <property type="match status" value="1"/>
</dbReference>
<feature type="transmembrane region" description="Helical" evidence="10">
    <location>
        <begin position="253"/>
        <end position="273"/>
    </location>
</feature>
<dbReference type="SUPFAM" id="SSF52540">
    <property type="entry name" value="P-loop containing nucleoside triphosphate hydrolases"/>
    <property type="match status" value="1"/>
</dbReference>
<evidence type="ECO:0000259" key="12">
    <source>
        <dbReference type="PROSITE" id="PS50929"/>
    </source>
</evidence>
<sequence>MKKKSNLSTLIEYAGKYKVLTYLSWVLSGISALVALVPFIYIWKIIKEILDNISDLKNAENLAYDGWMAVIFSVLAILIYIGALMCSHLSAFRVQANLRKTMTHHITTLPLGKIESFGSGKLRSIINESSGATETYLAHQLPDMANSFVTPIALLFMLFFFDWRLGLLSLIPVVLAFVIMATMTGKRMQKKMEEYQNALNDMSNEAVEYVRGIPVVKTFGQSVFSFKRFKGAIDRYSKWAISYTKELRMPMTIYTMLINGVFAFLISATLFFTRDTITTEFILNLIFYIIITPIISVTLTKTMHATENNQILNDAMNRINSVLELEPLSSSTTPQSPKDGSVQLKNVSYSYDGKKKALNNVSLKINSGETVAFVGPSGGGKSTLANIIARFFDPNSGEVLIGNINSKDISKEELMNTVSFVFQNSRLIKGTIYDNVKLGKEDATKEQVLSALEKAQCMDIIDKLPNGIDTLIGTNGIYLSGGECQRISIARAILKDSPIVILDEATAFADPDNETKVQQAFNTLSKGKTVIMIAHRLSTVINADKIFVINNGEIAESGSSEELINSNGIFSSMWKNYQTSVNWKVKKEVVK</sequence>
<dbReference type="GO" id="GO:0016887">
    <property type="term" value="F:ATP hydrolysis activity"/>
    <property type="evidence" value="ECO:0007669"/>
    <property type="project" value="InterPro"/>
</dbReference>
<dbReference type="FunFam" id="3.40.50.300:FF:000221">
    <property type="entry name" value="Multidrug ABC transporter ATP-binding protein"/>
    <property type="match status" value="1"/>
</dbReference>
<dbReference type="Pfam" id="PF00664">
    <property type="entry name" value="ABC_membrane"/>
    <property type="match status" value="1"/>
</dbReference>
<keyword evidence="6 13" id="KW-0067">ATP-binding</keyword>
<dbReference type="OrthoDB" id="9762778at2"/>
<dbReference type="AlphaFoldDB" id="A0A4P8XY83"/>
<dbReference type="Pfam" id="PF00005">
    <property type="entry name" value="ABC_tran"/>
    <property type="match status" value="1"/>
</dbReference>
<dbReference type="Proteomes" id="UP000301475">
    <property type="component" value="Chromosome"/>
</dbReference>
<dbReference type="InterPro" id="IPR027417">
    <property type="entry name" value="P-loop_NTPase"/>
</dbReference>
<keyword evidence="8 10" id="KW-0472">Membrane</keyword>
<dbReference type="SUPFAM" id="SSF90123">
    <property type="entry name" value="ABC transporter transmembrane region"/>
    <property type="match status" value="1"/>
</dbReference>
<dbReference type="RefSeq" id="WP_138157713.1">
    <property type="nucleotide sequence ID" value="NZ_CP039381.1"/>
</dbReference>
<organism evidence="13 14">
    <name type="scientific">Ruminococcus bovis</name>
    <dbReference type="NCBI Taxonomy" id="2564099"/>
    <lineage>
        <taxon>Bacteria</taxon>
        <taxon>Bacillati</taxon>
        <taxon>Bacillota</taxon>
        <taxon>Clostridia</taxon>
        <taxon>Eubacteriales</taxon>
        <taxon>Oscillospiraceae</taxon>
        <taxon>Ruminococcus</taxon>
    </lineage>
</organism>
<dbReference type="InterPro" id="IPR003593">
    <property type="entry name" value="AAA+_ATPase"/>
</dbReference>
<comment type="subcellular location">
    <subcellularLocation>
        <location evidence="1">Cell membrane</location>
        <topology evidence="1">Multi-pass membrane protein</topology>
    </subcellularLocation>
</comment>
<dbReference type="InterPro" id="IPR036640">
    <property type="entry name" value="ABC1_TM_sf"/>
</dbReference>